<proteinExistence type="predicted"/>
<evidence type="ECO:0000256" key="1">
    <source>
        <dbReference type="SAM" id="MobiDB-lite"/>
    </source>
</evidence>
<sequence length="93" mass="10810">MLITNSPRSRLLSSNEADHYREERNMEHAKATMRACRSIKRVARRFLRRKMKLVVGMARKVVLACAVKLKRKASRILNAKNRSSKWKACALEL</sequence>
<feature type="compositionally biased region" description="Polar residues" evidence="1">
    <location>
        <begin position="1"/>
        <end position="15"/>
    </location>
</feature>
<dbReference type="Proteomes" id="UP001151529">
    <property type="component" value="Chromosome 5"/>
</dbReference>
<keyword evidence="3" id="KW-1185">Reference proteome</keyword>
<organism evidence="2 3">
    <name type="scientific">Salix viminalis</name>
    <name type="common">Common osier</name>
    <name type="synonym">Basket willow</name>
    <dbReference type="NCBI Taxonomy" id="40686"/>
    <lineage>
        <taxon>Eukaryota</taxon>
        <taxon>Viridiplantae</taxon>
        <taxon>Streptophyta</taxon>
        <taxon>Embryophyta</taxon>
        <taxon>Tracheophyta</taxon>
        <taxon>Spermatophyta</taxon>
        <taxon>Magnoliopsida</taxon>
        <taxon>eudicotyledons</taxon>
        <taxon>Gunneridae</taxon>
        <taxon>Pentapetalae</taxon>
        <taxon>rosids</taxon>
        <taxon>fabids</taxon>
        <taxon>Malpighiales</taxon>
        <taxon>Salicaceae</taxon>
        <taxon>Saliceae</taxon>
        <taxon>Salix</taxon>
    </lineage>
</organism>
<accession>A0A9Q0ZJN9</accession>
<evidence type="ECO:0000313" key="3">
    <source>
        <dbReference type="Proteomes" id="UP001151529"/>
    </source>
</evidence>
<dbReference type="EMBL" id="JAPFFL010000003">
    <property type="protein sequence ID" value="KAJ6736976.1"/>
    <property type="molecule type" value="Genomic_DNA"/>
</dbReference>
<name>A0A9Q0ZJN9_SALVM</name>
<protein>
    <submittedName>
        <fullName evidence="2">Uncharacterized protein</fullName>
    </submittedName>
</protein>
<evidence type="ECO:0000313" key="2">
    <source>
        <dbReference type="EMBL" id="KAJ6736976.1"/>
    </source>
</evidence>
<dbReference type="AlphaFoldDB" id="A0A9Q0ZJN9"/>
<dbReference type="OrthoDB" id="1707044at2759"/>
<feature type="region of interest" description="Disordered" evidence="1">
    <location>
        <begin position="1"/>
        <end position="23"/>
    </location>
</feature>
<reference evidence="2" key="1">
    <citation type="submission" date="2022-11" db="EMBL/GenBank/DDBJ databases">
        <authorList>
            <person name="Hyden B.L."/>
            <person name="Feng K."/>
            <person name="Yates T."/>
            <person name="Jawdy S."/>
            <person name="Smart L.B."/>
            <person name="Muchero W."/>
        </authorList>
    </citation>
    <scope>NUCLEOTIDE SEQUENCE</scope>
    <source>
        <tissue evidence="2">Shoot tip</tissue>
    </source>
</reference>
<reference evidence="2" key="2">
    <citation type="journal article" date="2023" name="Int. J. Mol. Sci.">
        <title>De Novo Assembly and Annotation of 11 Diverse Shrub Willow (Salix) Genomes Reveals Novel Gene Organization in Sex-Linked Regions.</title>
        <authorList>
            <person name="Hyden B."/>
            <person name="Feng K."/>
            <person name="Yates T.B."/>
            <person name="Jawdy S."/>
            <person name="Cereghino C."/>
            <person name="Smart L.B."/>
            <person name="Muchero W."/>
        </authorList>
    </citation>
    <scope>NUCLEOTIDE SEQUENCE [LARGE SCALE GENOMIC DNA]</scope>
    <source>
        <tissue evidence="2">Shoot tip</tissue>
    </source>
</reference>
<gene>
    <name evidence="2" type="ORF">OIU85_019084</name>
</gene>
<comment type="caution">
    <text evidence="2">The sequence shown here is derived from an EMBL/GenBank/DDBJ whole genome shotgun (WGS) entry which is preliminary data.</text>
</comment>